<protein>
    <submittedName>
        <fullName evidence="1">Uncharacterized protein</fullName>
    </submittedName>
</protein>
<dbReference type="AlphaFoldDB" id="A0A2W4S497"/>
<gene>
    <name evidence="1" type="ORF">DM484_31005</name>
</gene>
<evidence type="ECO:0000313" key="2">
    <source>
        <dbReference type="Proteomes" id="UP000249396"/>
    </source>
</evidence>
<evidence type="ECO:0000313" key="1">
    <source>
        <dbReference type="EMBL" id="PZN68764.1"/>
    </source>
</evidence>
<dbReference type="EMBL" id="QJPH01000596">
    <property type="protein sequence ID" value="PZN68764.1"/>
    <property type="molecule type" value="Genomic_DNA"/>
</dbReference>
<sequence length="97" mass="10781">MATKPNLLAKITNKPHLNPDDFVSGGVTPNIHAPKPSTTSEAPLKEKATYRLSSHCIKTLLRVSGERGGRRKGWPMDKIVEEALMDWFAKENIDVVE</sequence>
<dbReference type="Proteomes" id="UP000249396">
    <property type="component" value="Unassembled WGS sequence"/>
</dbReference>
<accession>A0A2W4S497</accession>
<reference evidence="1 2" key="1">
    <citation type="journal article" date="2018" name="Aquat. Microb. Ecol.">
        <title>Gammaproteobacterial methanotrophs dominate.</title>
        <authorList>
            <person name="Rissanen A.J."/>
            <person name="Saarenheimo J."/>
            <person name="Tiirola M."/>
            <person name="Peura S."/>
            <person name="Aalto S.L."/>
            <person name="Karvinen A."/>
            <person name="Nykanen H."/>
        </authorList>
    </citation>
    <scope>NUCLEOTIDE SEQUENCE [LARGE SCALE GENOMIC DNA]</scope>
    <source>
        <strain evidence="1">AMbin10</strain>
    </source>
</reference>
<proteinExistence type="predicted"/>
<organism evidence="1 2">
    <name type="scientific">Candidatus Methylumidiphilus alinenensis</name>
    <dbReference type="NCBI Taxonomy" id="2202197"/>
    <lineage>
        <taxon>Bacteria</taxon>
        <taxon>Pseudomonadati</taxon>
        <taxon>Pseudomonadota</taxon>
        <taxon>Gammaproteobacteria</taxon>
        <taxon>Methylococcales</taxon>
        <taxon>Candidatus Methylumidiphilus</taxon>
    </lineage>
</organism>
<name>A0A2W4S497_9GAMM</name>
<comment type="caution">
    <text evidence="1">The sequence shown here is derived from an EMBL/GenBank/DDBJ whole genome shotgun (WGS) entry which is preliminary data.</text>
</comment>